<organism evidence="2 3">
    <name type="scientific">Streptomyces cacaoi</name>
    <dbReference type="NCBI Taxonomy" id="1898"/>
    <lineage>
        <taxon>Bacteria</taxon>
        <taxon>Bacillati</taxon>
        <taxon>Actinomycetota</taxon>
        <taxon>Actinomycetes</taxon>
        <taxon>Kitasatosporales</taxon>
        <taxon>Streptomycetaceae</taxon>
        <taxon>Streptomyces</taxon>
    </lineage>
</organism>
<dbReference type="RefSeq" id="WP_063764667.1">
    <property type="nucleotide sequence ID" value="NZ_BJMM01000001.1"/>
</dbReference>
<evidence type="ECO:0000256" key="1">
    <source>
        <dbReference type="SAM" id="MobiDB-lite"/>
    </source>
</evidence>
<dbReference type="EMBL" id="BJMM01000001">
    <property type="protein sequence ID" value="GEB47470.1"/>
    <property type="molecule type" value="Genomic_DNA"/>
</dbReference>
<feature type="compositionally biased region" description="Basic and acidic residues" evidence="1">
    <location>
        <begin position="1"/>
        <end position="39"/>
    </location>
</feature>
<evidence type="ECO:0000313" key="3">
    <source>
        <dbReference type="Proteomes" id="UP000319210"/>
    </source>
</evidence>
<feature type="compositionally biased region" description="Low complexity" evidence="1">
    <location>
        <begin position="141"/>
        <end position="152"/>
    </location>
</feature>
<dbReference type="AlphaFoldDB" id="A0A4Y3QTW6"/>
<comment type="caution">
    <text evidence="2">The sequence shown here is derived from an EMBL/GenBank/DDBJ whole genome shotgun (WGS) entry which is preliminary data.</text>
</comment>
<feature type="compositionally biased region" description="Polar residues" evidence="1">
    <location>
        <begin position="119"/>
        <end position="135"/>
    </location>
</feature>
<dbReference type="Proteomes" id="UP000319210">
    <property type="component" value="Unassembled WGS sequence"/>
</dbReference>
<feature type="compositionally biased region" description="Basic and acidic residues" evidence="1">
    <location>
        <begin position="253"/>
        <end position="262"/>
    </location>
</feature>
<feature type="region of interest" description="Disordered" evidence="1">
    <location>
        <begin position="1"/>
        <end position="262"/>
    </location>
</feature>
<accession>A0A4Y3QTW6</accession>
<reference evidence="2 3" key="1">
    <citation type="submission" date="2019-06" db="EMBL/GenBank/DDBJ databases">
        <title>Whole genome shotgun sequence of Streptomyces cacaoi subsp. cacaoi NBRC 12748.</title>
        <authorList>
            <person name="Hosoyama A."/>
            <person name="Uohara A."/>
            <person name="Ohji S."/>
            <person name="Ichikawa N."/>
        </authorList>
    </citation>
    <scope>NUCLEOTIDE SEQUENCE [LARGE SCALE GENOMIC DNA]</scope>
    <source>
        <strain evidence="2 3">NBRC 12748</strain>
    </source>
</reference>
<proteinExistence type="predicted"/>
<feature type="compositionally biased region" description="Polar residues" evidence="1">
    <location>
        <begin position="41"/>
        <end position="51"/>
    </location>
</feature>
<gene>
    <name evidence="2" type="ORF">SCA03_00210</name>
</gene>
<protein>
    <recommendedName>
        <fullName evidence="4">DUF5709 domain-containing protein</fullName>
    </recommendedName>
</protein>
<feature type="compositionally biased region" description="Basic and acidic residues" evidence="1">
    <location>
        <begin position="206"/>
        <end position="216"/>
    </location>
</feature>
<keyword evidence="3" id="KW-1185">Reference proteome</keyword>
<evidence type="ECO:0000313" key="2">
    <source>
        <dbReference type="EMBL" id="GEB47470.1"/>
    </source>
</evidence>
<evidence type="ECO:0008006" key="4">
    <source>
        <dbReference type="Google" id="ProtNLM"/>
    </source>
</evidence>
<name>A0A4Y3QTW6_STRCI</name>
<feature type="compositionally biased region" description="Acidic residues" evidence="1">
    <location>
        <begin position="234"/>
        <end position="246"/>
    </location>
</feature>
<feature type="compositionally biased region" description="Basic and acidic residues" evidence="1">
    <location>
        <begin position="153"/>
        <end position="175"/>
    </location>
</feature>
<sequence length="262" mass="27677">MPPENAEHAERPERPEPAERREHEPVPPRRGWDEPKLGKADTQNVSGTDAQQPEIAQGPAEGLEPGERVARGAWQPPVAEDAPPSPGGAPDGEPFTDAEPAGTHDPGVSPEDEGIPNLQDGTPEQQWSSDPQQESVPGDLPTAGTRAAPTPAESREGESLDERLAQQEPEADPRAAAEPGAGRDIGTPGVPSETSGRLYEEAEAMPPRRQDIHAEETGSNGLSAEEEATRTLSEDEAEAPVAEDETTGPVGEGPRETPTRNP</sequence>